<feature type="domain" description="Alpha fucosidase A-like C-terminal" evidence="1">
    <location>
        <begin position="646"/>
        <end position="698"/>
    </location>
</feature>
<dbReference type="EMBL" id="JAQHRD010000002">
    <property type="protein sequence ID" value="KAJ6443735.1"/>
    <property type="molecule type" value="Genomic_DNA"/>
</dbReference>
<dbReference type="SUPFAM" id="SSF48208">
    <property type="entry name" value="Six-hairpin glycosidases"/>
    <property type="match status" value="1"/>
</dbReference>
<protein>
    <submittedName>
        <fullName evidence="3">Long-chain-fatty-acid-CoA ligase</fullName>
    </submittedName>
</protein>
<keyword evidence="4" id="KW-1185">Reference proteome</keyword>
<dbReference type="InterPro" id="IPR008928">
    <property type="entry name" value="6-hairpin_glycosidase_sf"/>
</dbReference>
<dbReference type="Pfam" id="PF21307">
    <property type="entry name" value="Glyco_hydro_95_C"/>
    <property type="match status" value="1"/>
</dbReference>
<dbReference type="InterPro" id="IPR012341">
    <property type="entry name" value="6hp_glycosidase-like_sf"/>
</dbReference>
<dbReference type="GO" id="GO:0004560">
    <property type="term" value="F:alpha-L-fucosidase activity"/>
    <property type="evidence" value="ECO:0007669"/>
    <property type="project" value="TreeGrafter"/>
</dbReference>
<reference evidence="3" key="1">
    <citation type="submission" date="2023-01" db="EMBL/GenBank/DDBJ databases">
        <title>The growth and conidiation of Purpureocillium lavendulum are regulated by nitrogen source and histone H3K14 acetylation.</title>
        <authorList>
            <person name="Tang P."/>
            <person name="Han J."/>
            <person name="Zhang C."/>
            <person name="Tang P."/>
            <person name="Qi F."/>
            <person name="Zhang K."/>
            <person name="Liang L."/>
        </authorList>
    </citation>
    <scope>NUCLEOTIDE SEQUENCE</scope>
    <source>
        <strain evidence="3">YMF1.00683</strain>
    </source>
</reference>
<dbReference type="Pfam" id="PF22124">
    <property type="entry name" value="Glyco_hydro_95_cat"/>
    <property type="match status" value="1"/>
</dbReference>
<dbReference type="Proteomes" id="UP001163105">
    <property type="component" value="Unassembled WGS sequence"/>
</dbReference>
<dbReference type="Gene3D" id="1.50.10.10">
    <property type="match status" value="1"/>
</dbReference>
<sequence length="709" mass="78277">MFRDLNIIKMHPSYVTALLLATAALGKHSIAPGQEIISTDCKHTSSNCDVSFLPSDTIQYLSDLAKKLPKDSVYPSGDHIICRQYMMGPNGYCLFFENLDDDITHTAEEVQRAAAPSLGTAFCGPGFTAYGGVTQTGPPEGMKYHAVARVLGSIKTQCSTDGTLTMPKSTRTKELTVVFSGDTNYDAKRGNAQNNFSFKGSDPEPRVRSVTTKAARSSYSQLLRQHTLDFRSLSGAFELALPDPLNSAKLETAAAITRYASTGASGDPFLEALLFDFSRYLLISSSRPNSLPANLQGRWVDKMNAEWGADYHANINLQMSYWIADQTGLASTSIALWNFMRDTWIPRGRETAKLLYNAPGWVSHHATNIFGHTGMKNTARWSNYPAAPAWMMQHVWDNFEYGQDTTWLRHTGYPFLKEVAQFWLSQLQQDDFNKDGSLVVNPCNSPEHGPSTFACTHFQQLIHQVFEAVLSSARYLGHTDRALENDVSSTLAKLDKGLHFTNWGGIKEWKLPDAAGYDDKNTHRHLSHLVGWYPGYSISSFQNGYRNTTIQKAIVASLEARGTGVDDQNTGWGKAWRAACWARLNETDKAHSELRLLISENFASNGFDMYSGHTPPFQIDANFGFGAAILSMLVVDLPLPHTAKCQARTIVLGPAIPSSWAGGSVKGLRLRGGNMVDFTWDSRGRVTKAKLHGKSSSVKLINVDGRALN</sequence>
<feature type="domain" description="Glycosyl hydrolase family 95 catalytic" evidence="2">
    <location>
        <begin position="218"/>
        <end position="633"/>
    </location>
</feature>
<dbReference type="InterPro" id="IPR054363">
    <property type="entry name" value="GH95_cat"/>
</dbReference>
<organism evidence="3 4">
    <name type="scientific">Purpureocillium lavendulum</name>
    <dbReference type="NCBI Taxonomy" id="1247861"/>
    <lineage>
        <taxon>Eukaryota</taxon>
        <taxon>Fungi</taxon>
        <taxon>Dikarya</taxon>
        <taxon>Ascomycota</taxon>
        <taxon>Pezizomycotina</taxon>
        <taxon>Sordariomycetes</taxon>
        <taxon>Hypocreomycetidae</taxon>
        <taxon>Hypocreales</taxon>
        <taxon>Ophiocordycipitaceae</taxon>
        <taxon>Purpureocillium</taxon>
    </lineage>
</organism>
<evidence type="ECO:0000313" key="3">
    <source>
        <dbReference type="EMBL" id="KAJ6443735.1"/>
    </source>
</evidence>
<evidence type="ECO:0000313" key="4">
    <source>
        <dbReference type="Proteomes" id="UP001163105"/>
    </source>
</evidence>
<keyword evidence="3" id="KW-0436">Ligase</keyword>
<dbReference type="GO" id="GO:0016874">
    <property type="term" value="F:ligase activity"/>
    <property type="evidence" value="ECO:0007669"/>
    <property type="project" value="UniProtKB-KW"/>
</dbReference>
<dbReference type="InterPro" id="IPR049053">
    <property type="entry name" value="AFCA-like_C"/>
</dbReference>
<dbReference type="PANTHER" id="PTHR31084">
    <property type="entry name" value="ALPHA-L-FUCOSIDASE 2"/>
    <property type="match status" value="1"/>
</dbReference>
<proteinExistence type="predicted"/>
<evidence type="ECO:0000259" key="2">
    <source>
        <dbReference type="Pfam" id="PF22124"/>
    </source>
</evidence>
<dbReference type="PANTHER" id="PTHR31084:SF3">
    <property type="entry name" value="ALPHA-FUCOSIDASE A"/>
    <property type="match status" value="1"/>
</dbReference>
<accession>A0AB34FXH3</accession>
<evidence type="ECO:0000259" key="1">
    <source>
        <dbReference type="Pfam" id="PF21307"/>
    </source>
</evidence>
<name>A0AB34FXH3_9HYPO</name>
<dbReference type="AlphaFoldDB" id="A0AB34FXH3"/>
<dbReference type="GO" id="GO:0005975">
    <property type="term" value="P:carbohydrate metabolic process"/>
    <property type="evidence" value="ECO:0007669"/>
    <property type="project" value="InterPro"/>
</dbReference>
<comment type="caution">
    <text evidence="3">The sequence shown here is derived from an EMBL/GenBank/DDBJ whole genome shotgun (WGS) entry which is preliminary data.</text>
</comment>
<gene>
    <name evidence="3" type="primary">AXY8</name>
    <name evidence="3" type="ORF">O9K51_02121</name>
</gene>